<dbReference type="PROSITE" id="PS50172">
    <property type="entry name" value="BRCT"/>
    <property type="match status" value="2"/>
</dbReference>
<evidence type="ECO:0000313" key="13">
    <source>
        <dbReference type="RefSeq" id="XP_052739511.1"/>
    </source>
</evidence>
<dbReference type="InterPro" id="IPR001357">
    <property type="entry name" value="BRCT_dom"/>
</dbReference>
<dbReference type="Pfam" id="PF16589">
    <property type="entry name" value="BRCT_2"/>
    <property type="match status" value="1"/>
</dbReference>
<dbReference type="InterPro" id="IPR013083">
    <property type="entry name" value="Znf_RING/FYVE/PHD"/>
</dbReference>
<protein>
    <submittedName>
        <fullName evidence="13">General transcriptional corepressor trfA isoform X1</fullName>
    </submittedName>
</protein>
<dbReference type="RefSeq" id="XP_052739511.1">
    <property type="nucleotide sequence ID" value="XM_052883551.1"/>
</dbReference>
<dbReference type="PANTHER" id="PTHR13763">
    <property type="entry name" value="BREAST CANCER TYPE 1 SUSCEPTIBILITY PROTEIN BRCA1"/>
    <property type="match status" value="1"/>
</dbReference>
<evidence type="ECO:0000259" key="10">
    <source>
        <dbReference type="PROSITE" id="PS50089"/>
    </source>
</evidence>
<dbReference type="PROSITE" id="PS50089">
    <property type="entry name" value="ZF_RING_2"/>
    <property type="match status" value="1"/>
</dbReference>
<keyword evidence="3" id="KW-0227">DNA damage</keyword>
<organism evidence="12 13">
    <name type="scientific">Bicyclus anynana</name>
    <name type="common">Squinting bush brown butterfly</name>
    <dbReference type="NCBI Taxonomy" id="110368"/>
    <lineage>
        <taxon>Eukaryota</taxon>
        <taxon>Metazoa</taxon>
        <taxon>Ecdysozoa</taxon>
        <taxon>Arthropoda</taxon>
        <taxon>Hexapoda</taxon>
        <taxon>Insecta</taxon>
        <taxon>Pterygota</taxon>
        <taxon>Neoptera</taxon>
        <taxon>Endopterygota</taxon>
        <taxon>Lepidoptera</taxon>
        <taxon>Glossata</taxon>
        <taxon>Ditrysia</taxon>
        <taxon>Papilionoidea</taxon>
        <taxon>Nymphalidae</taxon>
        <taxon>Satyrinae</taxon>
        <taxon>Satyrini</taxon>
        <taxon>Mycalesina</taxon>
        <taxon>Bicyclus</taxon>
    </lineage>
</organism>
<evidence type="ECO:0000256" key="3">
    <source>
        <dbReference type="ARBA" id="ARBA00022763"/>
    </source>
</evidence>
<reference evidence="13" key="1">
    <citation type="submission" date="2025-08" db="UniProtKB">
        <authorList>
            <consortium name="RefSeq"/>
        </authorList>
    </citation>
    <scope>IDENTIFICATION</scope>
</reference>
<evidence type="ECO:0000256" key="1">
    <source>
        <dbReference type="ARBA" id="ARBA00004123"/>
    </source>
</evidence>
<dbReference type="GeneID" id="112046307"/>
<dbReference type="Gene3D" id="3.30.40.10">
    <property type="entry name" value="Zinc/RING finger domain, C3HC4 (zinc finger)"/>
    <property type="match status" value="1"/>
</dbReference>
<keyword evidence="4 8" id="KW-0479">Metal-binding</keyword>
<dbReference type="SUPFAM" id="SSF52113">
    <property type="entry name" value="BRCT domain"/>
    <property type="match status" value="2"/>
</dbReference>
<evidence type="ECO:0000259" key="11">
    <source>
        <dbReference type="PROSITE" id="PS50172"/>
    </source>
</evidence>
<dbReference type="Gene3D" id="3.40.50.10190">
    <property type="entry name" value="BRCT domain"/>
    <property type="match status" value="2"/>
</dbReference>
<feature type="domain" description="BRCT" evidence="11">
    <location>
        <begin position="1040"/>
        <end position="1137"/>
    </location>
</feature>
<accession>A0ABM3LKC3</accession>
<dbReference type="Proteomes" id="UP001652582">
    <property type="component" value="Chromosome 9"/>
</dbReference>
<keyword evidence="4 8" id="KW-0863">Zinc-finger</keyword>
<keyword evidence="2" id="KW-0677">Repeat</keyword>
<feature type="domain" description="BRCT" evidence="11">
    <location>
        <begin position="965"/>
        <end position="1025"/>
    </location>
</feature>
<keyword evidence="5" id="KW-0862">Zinc</keyword>
<dbReference type="InterPro" id="IPR036420">
    <property type="entry name" value="BRCT_dom_sf"/>
</dbReference>
<dbReference type="SMART" id="SM00292">
    <property type="entry name" value="BRCT"/>
    <property type="match status" value="2"/>
</dbReference>
<evidence type="ECO:0000256" key="6">
    <source>
        <dbReference type="ARBA" id="ARBA00023204"/>
    </source>
</evidence>
<evidence type="ECO:0000256" key="9">
    <source>
        <dbReference type="SAM" id="MobiDB-lite"/>
    </source>
</evidence>
<feature type="region of interest" description="Disordered" evidence="9">
    <location>
        <begin position="207"/>
        <end position="240"/>
    </location>
</feature>
<evidence type="ECO:0000313" key="12">
    <source>
        <dbReference type="Proteomes" id="UP001652582"/>
    </source>
</evidence>
<proteinExistence type="predicted"/>
<sequence>MNFKNMNVSKLKKEILVQSDSVTCINCCKYYSVPTTASCGHSLCKGCWLARQTCPFCALTVEKKALRLNEPLQIRTDHFVSLQNAFESLYNINLNDLTFDSDGEHHVTDWLDNSKNQFSAPPTLPCSQFTEGTVQPLNQITSHVQIHTNNPKEKGPEINTIHLTRTKHYQQEDWDKIEVMPEIERNENPQGTVDLEMFDFVDDKNKTQYSAHNPRRSSRKKDFSQGNVNKNLDNKLSKVGKNWQNVKKTKKGLKEKLNNKNNNLNISIEMLKRIKYANKSGPPKIQQLSSDIDDNTPGNADEIITKHTIFNHNNQMNTEFSKDLSLIDRSANKNNILTKVQNNSSFLNVQKQKQMDIEMHNEVEKNIRIDDDKTSKVNFFKRGPLNVMEVRTFNNEPVTNNFTNVKNDADTIEIILKIGETVTNICIQKKDNDVKVNYKSDRAIQTSLGTSDIEHKHDVLNTVENDNVNVQSNDKNNVIDCISSIEQIEKSQSNKINTASADTVSAKVIISDSEDKEHEDRSINVSLKERNENVFQKSGNIVNSNCQAQLSLETIPEDADFSADLDIFDCDSVKEGNVQSLKSTVKTPSVIIMPTSKCNSSSSGKKVNKRLRNDTEDILSNKKIKVTLDNDNKKTQKSDSKENIMDTESENINYDALMSQVFANIEADMENIPKTVHSTQLPTQISNTQISNSPRRMKANVKQNKMNKNTNEEANKKCSENVFSLLEREDANSEILKPLDGTRSIKENTVISASSPDEDGMENKETTSETIIDLVELSTPVQDDDDKSVVEETPQKKTSFSKSKISNDLCLNKDLVDVQVSTDKMRSLNKISNVQIPDIESPSMSGDQSTSDVRKSPLETPLTITKFVNKITYKSTPVAKKSLDFGRGNDENDPDETLYPSSVVAANTTQEREFMSKAFEQTLGTQDSCARRQRKATKLCVACTCLSSVEQNAVKQLCLQRNWMFAEKYTKNVTHLVVGVDEENKSQRSVKYVCALAASKWIVTFEWVEKCLQTKAFVNEEPFEALDAVGEPGPRRSRLAKQKLFHGFTFYCMPPFSVMDIDSLKNILEASGGRVVGSPRDLRVTEAPALLLAEPEETQVNRFTYLAMELKIVPVNYEWILNCLGSYTLKPIWDLLLCSASLLPPAVDKWPIELIIPSGE</sequence>
<dbReference type="SUPFAM" id="SSF57850">
    <property type="entry name" value="RING/U-box"/>
    <property type="match status" value="1"/>
</dbReference>
<evidence type="ECO:0000256" key="2">
    <source>
        <dbReference type="ARBA" id="ARBA00022737"/>
    </source>
</evidence>
<keyword evidence="6" id="KW-0234">DNA repair</keyword>
<evidence type="ECO:0000256" key="8">
    <source>
        <dbReference type="PROSITE-ProRule" id="PRU00175"/>
    </source>
</evidence>
<dbReference type="PANTHER" id="PTHR13763:SF0">
    <property type="entry name" value="BREAST CANCER TYPE 1 SUSCEPTIBILITY PROTEIN"/>
    <property type="match status" value="1"/>
</dbReference>
<evidence type="ECO:0000256" key="5">
    <source>
        <dbReference type="ARBA" id="ARBA00022833"/>
    </source>
</evidence>
<evidence type="ECO:0000256" key="4">
    <source>
        <dbReference type="ARBA" id="ARBA00022771"/>
    </source>
</evidence>
<name>A0ABM3LKC3_BICAN</name>
<keyword evidence="12" id="KW-1185">Reference proteome</keyword>
<dbReference type="InterPro" id="IPR001841">
    <property type="entry name" value="Znf_RING"/>
</dbReference>
<keyword evidence="7" id="KW-0539">Nucleus</keyword>
<evidence type="ECO:0000256" key="7">
    <source>
        <dbReference type="ARBA" id="ARBA00023242"/>
    </source>
</evidence>
<gene>
    <name evidence="13" type="primary">LOC112046307</name>
</gene>
<comment type="subcellular location">
    <subcellularLocation>
        <location evidence="1">Nucleus</location>
    </subcellularLocation>
</comment>
<dbReference type="InterPro" id="IPR031099">
    <property type="entry name" value="BRCA1-associated"/>
</dbReference>
<feature type="domain" description="RING-type" evidence="10">
    <location>
        <begin position="24"/>
        <end position="57"/>
    </location>
</feature>
<dbReference type="CDD" id="cd16449">
    <property type="entry name" value="RING-HC"/>
    <property type="match status" value="1"/>
</dbReference>